<dbReference type="EMBL" id="LHXJ01000016">
    <property type="protein sequence ID" value="KXA91226.1"/>
    <property type="molecule type" value="Genomic_DNA"/>
</dbReference>
<organism evidence="1 2">
    <name type="scientific">candidate division MSBL1 archaeon SCGC-AAA259A05</name>
    <dbReference type="NCBI Taxonomy" id="1698259"/>
    <lineage>
        <taxon>Archaea</taxon>
        <taxon>Methanobacteriati</taxon>
        <taxon>Methanobacteriota</taxon>
        <taxon>candidate division MSBL1</taxon>
    </lineage>
</organism>
<dbReference type="InterPro" id="IPR012062">
    <property type="entry name" value="GatZ/KbaZ-like"/>
</dbReference>
<dbReference type="Gene3D" id="3.20.20.70">
    <property type="entry name" value="Aldolase class I"/>
    <property type="match status" value="1"/>
</dbReference>
<dbReference type="SUPFAM" id="SSF51569">
    <property type="entry name" value="Aldolase"/>
    <property type="match status" value="1"/>
</dbReference>
<evidence type="ECO:0008006" key="3">
    <source>
        <dbReference type="Google" id="ProtNLM"/>
    </source>
</evidence>
<comment type="caution">
    <text evidence="1">The sequence shown here is derived from an EMBL/GenBank/DDBJ whole genome shotgun (WGS) entry which is preliminary data.</text>
</comment>
<dbReference type="InterPro" id="IPR013785">
    <property type="entry name" value="Aldolase_TIM"/>
</dbReference>
<keyword evidence="2" id="KW-1185">Reference proteome</keyword>
<reference evidence="1 2" key="1">
    <citation type="journal article" date="2016" name="Sci. Rep.">
        <title>Metabolic traits of an uncultured archaeal lineage -MSBL1- from brine pools of the Red Sea.</title>
        <authorList>
            <person name="Mwirichia R."/>
            <person name="Alam I."/>
            <person name="Rashid M."/>
            <person name="Vinu M."/>
            <person name="Ba-Alawi W."/>
            <person name="Anthony Kamau A."/>
            <person name="Kamanda Ngugi D."/>
            <person name="Goker M."/>
            <person name="Klenk H.P."/>
            <person name="Bajic V."/>
            <person name="Stingl U."/>
        </authorList>
    </citation>
    <scope>NUCLEOTIDE SEQUENCE [LARGE SCALE GENOMIC DNA]</scope>
    <source>
        <strain evidence="1">SCGC-AAA259A05</strain>
    </source>
</reference>
<dbReference type="GO" id="GO:0005975">
    <property type="term" value="P:carbohydrate metabolic process"/>
    <property type="evidence" value="ECO:0007669"/>
    <property type="project" value="InterPro"/>
</dbReference>
<protein>
    <recommendedName>
        <fullName evidence="3">Tagatose-bisphosphate aldolase</fullName>
    </recommendedName>
</protein>
<gene>
    <name evidence="1" type="ORF">AKJ57_02005</name>
</gene>
<dbReference type="AlphaFoldDB" id="A0A133UAK0"/>
<sequence length="406" mass="46739">MDFDTRSWLQNHKGKATLLGICPMSEEIVRAAFQEAAKEGFVPMFIATPRQVDADRGYTSWSQGRLVKFLDSTSEEVGYKDPYIVARDHGGPYQSRRDRGDPSVELEEAMIYAKELFARDVREGFDLIHVDATEDPRVEGIVDLGEVADRTHELITYIEKVREEEGLSEVYYEVGTEEITGGMTRPDDFERFIEMLFQRLENYGFDRVIEKILFVVGQVGTTMRIDMRNRFDPDQAERLLNVVFQHNLFLKVHYTDWLNGSDLKKFPELGIGAANVGPEFAASIIEGLEELERKERETIEGKEVEASDVMKAVEEAAIEEAPWRKFVPKGVEDRDLDNFAQKHRREIAICLGRYVYGSSEVEEAKRRLFENLKKYSDIENPDQYVVDKVRTFIRRFVKAFNLGGTV</sequence>
<evidence type="ECO:0000313" key="1">
    <source>
        <dbReference type="EMBL" id="KXA91226.1"/>
    </source>
</evidence>
<name>A0A133UAK0_9EURY</name>
<dbReference type="Proteomes" id="UP000070163">
    <property type="component" value="Unassembled WGS sequence"/>
</dbReference>
<accession>A0A133UAK0</accession>
<evidence type="ECO:0000313" key="2">
    <source>
        <dbReference type="Proteomes" id="UP000070163"/>
    </source>
</evidence>
<proteinExistence type="predicted"/>
<dbReference type="Pfam" id="PF08013">
    <property type="entry name" value="GatZ_KbaZ-like"/>
    <property type="match status" value="1"/>
</dbReference>